<feature type="transmembrane region" description="Helical" evidence="1">
    <location>
        <begin position="163"/>
        <end position="182"/>
    </location>
</feature>
<feature type="transmembrane region" description="Helical" evidence="1">
    <location>
        <begin position="282"/>
        <end position="301"/>
    </location>
</feature>
<organism evidence="3 4">
    <name type="scientific">Sulfitobacter pontiacus</name>
    <dbReference type="NCBI Taxonomy" id="60137"/>
    <lineage>
        <taxon>Bacteria</taxon>
        <taxon>Pseudomonadati</taxon>
        <taxon>Pseudomonadota</taxon>
        <taxon>Alphaproteobacteria</taxon>
        <taxon>Rhodobacterales</taxon>
        <taxon>Roseobacteraceae</taxon>
        <taxon>Sulfitobacter</taxon>
    </lineage>
</organism>
<dbReference type="Proteomes" id="UP000183076">
    <property type="component" value="Unassembled WGS sequence"/>
</dbReference>
<feature type="domain" description="EamA" evidence="2">
    <location>
        <begin position="24"/>
        <end position="154"/>
    </location>
</feature>
<evidence type="ECO:0000313" key="4">
    <source>
        <dbReference type="Proteomes" id="UP000183076"/>
    </source>
</evidence>
<sequence length="306" mass="31030">MLSSPSLPAAHGLGPRQIPLRPLVGYLAIAVTVLVWAGFALSTRAASGAQLTFGDVALIRSGIPALFFLPFLPKRIAVLRQLPAHRWLMIAAGAGLPFFWLAAMGGAQTSATHVGALIAGTTPVSVAVLTWVIYRQRPAVLLPLGIILVGVAALIGASGNLAAGSLTGVALLLSASLLWGCYTLGLRGSGLDPIGCALVLALPSTLVLLPLLATGVLPSNLTQVRLAEAMPFILAQGVGVGLVSSLTYAIAIARLGVAKCAAIGSLAPAIAAVLAVPLLHEALTLGTILAVLIICAGVMLANRPKE</sequence>
<evidence type="ECO:0000259" key="2">
    <source>
        <dbReference type="Pfam" id="PF00892"/>
    </source>
</evidence>
<dbReference type="InterPro" id="IPR000620">
    <property type="entry name" value="EamA_dom"/>
</dbReference>
<name>A0A1H2WEC1_9RHOB</name>
<evidence type="ECO:0000256" key="1">
    <source>
        <dbReference type="SAM" id="Phobius"/>
    </source>
</evidence>
<reference evidence="4" key="1">
    <citation type="submission" date="2016-10" db="EMBL/GenBank/DDBJ databases">
        <authorList>
            <person name="Varghese N."/>
            <person name="Submissions S."/>
        </authorList>
    </citation>
    <scope>NUCLEOTIDE SEQUENCE [LARGE SCALE GENOMIC DNA]</scope>
    <source>
        <strain evidence="4">DSM 10014</strain>
    </source>
</reference>
<dbReference type="SUPFAM" id="SSF103481">
    <property type="entry name" value="Multidrug resistance efflux transporter EmrE"/>
    <property type="match status" value="2"/>
</dbReference>
<feature type="transmembrane region" description="Helical" evidence="1">
    <location>
        <begin position="114"/>
        <end position="133"/>
    </location>
</feature>
<feature type="domain" description="EamA" evidence="2">
    <location>
        <begin position="167"/>
        <end position="302"/>
    </location>
</feature>
<feature type="transmembrane region" description="Helical" evidence="1">
    <location>
        <begin position="84"/>
        <end position="102"/>
    </location>
</feature>
<feature type="transmembrane region" description="Helical" evidence="1">
    <location>
        <begin position="140"/>
        <end position="157"/>
    </location>
</feature>
<dbReference type="GeneID" id="94021358"/>
<gene>
    <name evidence="3" type="ORF">SAMN04488041_103239</name>
</gene>
<evidence type="ECO:0000313" key="3">
    <source>
        <dbReference type="EMBL" id="SDW79023.1"/>
    </source>
</evidence>
<feature type="transmembrane region" description="Helical" evidence="1">
    <location>
        <begin position="257"/>
        <end position="276"/>
    </location>
</feature>
<protein>
    <submittedName>
        <fullName evidence="3">Threonine/homoserine efflux transporter RhtA</fullName>
    </submittedName>
</protein>
<keyword evidence="1" id="KW-0472">Membrane</keyword>
<keyword evidence="1" id="KW-1133">Transmembrane helix</keyword>
<feature type="transmembrane region" description="Helical" evidence="1">
    <location>
        <begin position="229"/>
        <end position="250"/>
    </location>
</feature>
<dbReference type="GO" id="GO:0016020">
    <property type="term" value="C:membrane"/>
    <property type="evidence" value="ECO:0007669"/>
    <property type="project" value="InterPro"/>
</dbReference>
<feature type="transmembrane region" description="Helical" evidence="1">
    <location>
        <begin position="23"/>
        <end position="41"/>
    </location>
</feature>
<dbReference type="AlphaFoldDB" id="A0A1H2WEC1"/>
<feature type="transmembrane region" description="Helical" evidence="1">
    <location>
        <begin position="194"/>
        <end position="217"/>
    </location>
</feature>
<keyword evidence="1" id="KW-0812">Transmembrane</keyword>
<proteinExistence type="predicted"/>
<dbReference type="InterPro" id="IPR037185">
    <property type="entry name" value="EmrE-like"/>
</dbReference>
<dbReference type="Pfam" id="PF00892">
    <property type="entry name" value="EamA"/>
    <property type="match status" value="2"/>
</dbReference>
<dbReference type="RefSeq" id="WP_244268888.1">
    <property type="nucleotide sequence ID" value="NZ_CP160839.1"/>
</dbReference>
<dbReference type="STRING" id="60137.SAMN04488041_103239"/>
<dbReference type="EMBL" id="FNNB01000003">
    <property type="protein sequence ID" value="SDW79023.1"/>
    <property type="molecule type" value="Genomic_DNA"/>
</dbReference>
<accession>A0A1H2WEC1</accession>